<evidence type="ECO:0000256" key="5">
    <source>
        <dbReference type="ARBA" id="ARBA00024042"/>
    </source>
</evidence>
<keyword evidence="3" id="KW-0288">FMN</keyword>
<keyword evidence="9" id="KW-1185">Reference proteome</keyword>
<dbReference type="PANTHER" id="PTHR10578">
    <property type="entry name" value="S -2-HYDROXY-ACID OXIDASE-RELATED"/>
    <property type="match status" value="1"/>
</dbReference>
<organism evidence="8 9">
    <name type="scientific">Amycolatopsis ultiminotia</name>
    <dbReference type="NCBI Taxonomy" id="543629"/>
    <lineage>
        <taxon>Bacteria</taxon>
        <taxon>Bacillati</taxon>
        <taxon>Actinomycetota</taxon>
        <taxon>Actinomycetes</taxon>
        <taxon>Pseudonocardiales</taxon>
        <taxon>Pseudonocardiaceae</taxon>
        <taxon>Amycolatopsis</taxon>
    </lineage>
</organism>
<dbReference type="CDD" id="cd02809">
    <property type="entry name" value="alpha_hydroxyacid_oxid_FMN"/>
    <property type="match status" value="1"/>
</dbReference>
<feature type="region of interest" description="Disordered" evidence="6">
    <location>
        <begin position="183"/>
        <end position="206"/>
    </location>
</feature>
<protein>
    <recommendedName>
        <fullName evidence="7">FMN hydroxy acid dehydrogenase domain-containing protein</fullName>
    </recommendedName>
</protein>
<evidence type="ECO:0000256" key="2">
    <source>
        <dbReference type="ARBA" id="ARBA00022630"/>
    </source>
</evidence>
<dbReference type="EMBL" id="BAAAZN010000004">
    <property type="protein sequence ID" value="GAA3539625.1"/>
    <property type="molecule type" value="Genomic_DNA"/>
</dbReference>
<reference evidence="9" key="1">
    <citation type="journal article" date="2019" name="Int. J. Syst. Evol. Microbiol.">
        <title>The Global Catalogue of Microorganisms (GCM) 10K type strain sequencing project: providing services to taxonomists for standard genome sequencing and annotation.</title>
        <authorList>
            <consortium name="The Broad Institute Genomics Platform"/>
            <consortium name="The Broad Institute Genome Sequencing Center for Infectious Disease"/>
            <person name="Wu L."/>
            <person name="Ma J."/>
        </authorList>
    </citation>
    <scope>NUCLEOTIDE SEQUENCE [LARGE SCALE GENOMIC DNA]</scope>
    <source>
        <strain evidence="9">JCM 16898</strain>
    </source>
</reference>
<evidence type="ECO:0000256" key="4">
    <source>
        <dbReference type="ARBA" id="ARBA00023002"/>
    </source>
</evidence>
<dbReference type="PROSITE" id="PS51349">
    <property type="entry name" value="FMN_HYDROXY_ACID_DH_2"/>
    <property type="match status" value="1"/>
</dbReference>
<dbReference type="InterPro" id="IPR008259">
    <property type="entry name" value="FMN_hydac_DH_AS"/>
</dbReference>
<comment type="cofactor">
    <cofactor evidence="1">
        <name>FMN</name>
        <dbReference type="ChEBI" id="CHEBI:58210"/>
    </cofactor>
</comment>
<dbReference type="Pfam" id="PF01070">
    <property type="entry name" value="FMN_dh"/>
    <property type="match status" value="2"/>
</dbReference>
<sequence length="468" mass="47459">MRTIVEIEAAARKRLAPAHYDFYAGGADAEETLRANEEAFRRRVLVPRVLRGVSERDLSVQLAGSPLSMPVLVSPTAFHRLAHPEGEVATARAVARAGTVLVVSMGATTAIEDIAAAARAAWTENAAEEDAAARAAAKGEAAAREAAAGEAAVRIAADGEAARGEAAMRAAAKGEAAAREAAAGDGQAARGEAAAREAAAGDGQAAKGEAAARDAAAGGGTAGEAAAGGVTAGAVAVSEGVAAGAPALWFQLYPQPDRGFTEAVLRRVERAGVAALVVTVDSAVYGQRERDHRNGFHDLPPHLAVENMRDHTGRVRDIAMPAALSWADVEWLRAATTLPIFLKGILHPADARRAVRAGVSGLVVSNHGGRQLDSAISTVDALPAVASAVDGAIPLILDGGVRCGTDVVKALALGASAVGIGRPVLWGLAAAGSEGVTEVLERLRSEVDRALALCGAVNPAGLTADLVR</sequence>
<comment type="similarity">
    <text evidence="5">Belongs to the FMN-dependent alpha-hydroxy acid dehydrogenase family.</text>
</comment>
<dbReference type="InterPro" id="IPR013785">
    <property type="entry name" value="Aldolase_TIM"/>
</dbReference>
<keyword evidence="2" id="KW-0285">Flavoprotein</keyword>
<evidence type="ECO:0000256" key="6">
    <source>
        <dbReference type="SAM" id="MobiDB-lite"/>
    </source>
</evidence>
<dbReference type="InterPro" id="IPR037396">
    <property type="entry name" value="FMN_HAD"/>
</dbReference>
<dbReference type="InterPro" id="IPR000262">
    <property type="entry name" value="FMN-dep_DH"/>
</dbReference>
<evidence type="ECO:0000313" key="8">
    <source>
        <dbReference type="EMBL" id="GAA3539625.1"/>
    </source>
</evidence>
<dbReference type="InterPro" id="IPR012133">
    <property type="entry name" value="Alpha-hydoxy_acid_DH_FMN"/>
</dbReference>
<dbReference type="SUPFAM" id="SSF51395">
    <property type="entry name" value="FMN-linked oxidoreductases"/>
    <property type="match status" value="1"/>
</dbReference>
<name>A0ABP6VVR4_9PSEU</name>
<proteinExistence type="inferred from homology"/>
<dbReference type="PANTHER" id="PTHR10578:SF107">
    <property type="entry name" value="2-HYDROXYACID OXIDASE 1"/>
    <property type="match status" value="1"/>
</dbReference>
<gene>
    <name evidence="8" type="ORF">GCM10022222_23990</name>
</gene>
<comment type="caution">
    <text evidence="8">The sequence shown here is derived from an EMBL/GenBank/DDBJ whole genome shotgun (WGS) entry which is preliminary data.</text>
</comment>
<evidence type="ECO:0000256" key="3">
    <source>
        <dbReference type="ARBA" id="ARBA00022643"/>
    </source>
</evidence>
<accession>A0ABP6VVR4</accession>
<dbReference type="Proteomes" id="UP001500689">
    <property type="component" value="Unassembled WGS sequence"/>
</dbReference>
<evidence type="ECO:0000256" key="1">
    <source>
        <dbReference type="ARBA" id="ARBA00001917"/>
    </source>
</evidence>
<keyword evidence="4" id="KW-0560">Oxidoreductase</keyword>
<dbReference type="RefSeq" id="WP_344858668.1">
    <property type="nucleotide sequence ID" value="NZ_BAAAZN010000004.1"/>
</dbReference>
<evidence type="ECO:0000313" key="9">
    <source>
        <dbReference type="Proteomes" id="UP001500689"/>
    </source>
</evidence>
<evidence type="ECO:0000259" key="7">
    <source>
        <dbReference type="PROSITE" id="PS51349"/>
    </source>
</evidence>
<dbReference type="Gene3D" id="3.20.20.70">
    <property type="entry name" value="Aldolase class I"/>
    <property type="match status" value="2"/>
</dbReference>
<dbReference type="PROSITE" id="PS00557">
    <property type="entry name" value="FMN_HYDROXY_ACID_DH_1"/>
    <property type="match status" value="1"/>
</dbReference>
<feature type="domain" description="FMN hydroxy acid dehydrogenase" evidence="7">
    <location>
        <begin position="1"/>
        <end position="468"/>
    </location>
</feature>